<keyword evidence="9" id="KW-1185">Reference proteome</keyword>
<comment type="subcellular location">
    <subcellularLocation>
        <location evidence="1">Membrane</location>
        <topology evidence="1">Multi-pass membrane protein</topology>
    </subcellularLocation>
</comment>
<dbReference type="InterPro" id="IPR007829">
    <property type="entry name" value="TM2"/>
</dbReference>
<dbReference type="InterPro" id="IPR050932">
    <property type="entry name" value="TM2D1-3-like"/>
</dbReference>
<evidence type="ECO:0000256" key="2">
    <source>
        <dbReference type="ARBA" id="ARBA00008284"/>
    </source>
</evidence>
<evidence type="ECO:0000256" key="7">
    <source>
        <dbReference type="ARBA" id="ARBA00023180"/>
    </source>
</evidence>
<reference evidence="8 9" key="1">
    <citation type="submission" date="2016-03" db="EMBL/GenBank/DDBJ databases">
        <title>EvidentialGene: Evidence-directed Construction of Genes on Genomes.</title>
        <authorList>
            <person name="Gilbert D.G."/>
            <person name="Choi J.-H."/>
            <person name="Mockaitis K."/>
            <person name="Colbourne J."/>
            <person name="Pfrender M."/>
        </authorList>
    </citation>
    <scope>NUCLEOTIDE SEQUENCE [LARGE SCALE GENOMIC DNA]</scope>
    <source>
        <strain evidence="8 9">Xinb3</strain>
        <tissue evidence="8">Complete organism</tissue>
    </source>
</reference>
<dbReference type="PANTHER" id="PTHR21016">
    <property type="entry name" value="BETA-AMYLOID BINDING PROTEIN-RELATED"/>
    <property type="match status" value="1"/>
</dbReference>
<evidence type="ECO:0000256" key="3">
    <source>
        <dbReference type="ARBA" id="ARBA00022692"/>
    </source>
</evidence>
<dbReference type="STRING" id="35525.A0A0P5HBT0"/>
<evidence type="ECO:0000256" key="5">
    <source>
        <dbReference type="ARBA" id="ARBA00022989"/>
    </source>
</evidence>
<comment type="similarity">
    <text evidence="2">Belongs to the TM2 family.</text>
</comment>
<evidence type="ECO:0000256" key="1">
    <source>
        <dbReference type="ARBA" id="ARBA00004141"/>
    </source>
</evidence>
<keyword evidence="4" id="KW-0732">Signal</keyword>
<evidence type="ECO:0000256" key="4">
    <source>
        <dbReference type="ARBA" id="ARBA00022729"/>
    </source>
</evidence>
<proteinExistence type="inferred from homology"/>
<gene>
    <name evidence="8" type="ORF">APZ42_019821</name>
</gene>
<comment type="caution">
    <text evidence="8">The sequence shown here is derived from an EMBL/GenBank/DDBJ whole genome shotgun (WGS) entry which is preliminary data.</text>
</comment>
<dbReference type="EMBL" id="LRGB01000944">
    <property type="protein sequence ID" value="KZS14490.1"/>
    <property type="molecule type" value="Genomic_DNA"/>
</dbReference>
<dbReference type="AlphaFoldDB" id="A0A0P5HBT0"/>
<name>A0A0P5HBT0_9CRUS</name>
<protein>
    <submittedName>
        <fullName evidence="8">TM2 domain-containing protein</fullName>
    </submittedName>
</protein>
<keyword evidence="6" id="KW-0472">Membrane</keyword>
<dbReference type="Pfam" id="PF05154">
    <property type="entry name" value="TM2"/>
    <property type="match status" value="1"/>
</dbReference>
<accession>A0A0P5HBT0</accession>
<keyword evidence="3" id="KW-0812">Transmembrane</keyword>
<dbReference type="OrthoDB" id="408511at2759"/>
<dbReference type="Proteomes" id="UP000076858">
    <property type="component" value="Unassembled WGS sequence"/>
</dbReference>
<dbReference type="GO" id="GO:0016020">
    <property type="term" value="C:membrane"/>
    <property type="evidence" value="ECO:0007669"/>
    <property type="project" value="UniProtKB-SubCell"/>
</dbReference>
<evidence type="ECO:0000313" key="8">
    <source>
        <dbReference type="EMBL" id="KZS14490.1"/>
    </source>
</evidence>
<evidence type="ECO:0000313" key="9">
    <source>
        <dbReference type="Proteomes" id="UP000076858"/>
    </source>
</evidence>
<keyword evidence="7" id="KW-0325">Glycoprotein</keyword>
<organism evidence="8 9">
    <name type="scientific">Daphnia magna</name>
    <dbReference type="NCBI Taxonomy" id="35525"/>
    <lineage>
        <taxon>Eukaryota</taxon>
        <taxon>Metazoa</taxon>
        <taxon>Ecdysozoa</taxon>
        <taxon>Arthropoda</taxon>
        <taxon>Crustacea</taxon>
        <taxon>Branchiopoda</taxon>
        <taxon>Diplostraca</taxon>
        <taxon>Cladocera</taxon>
        <taxon>Anomopoda</taxon>
        <taxon>Daphniidae</taxon>
        <taxon>Daphnia</taxon>
    </lineage>
</organism>
<keyword evidence="5" id="KW-1133">Transmembrane helix</keyword>
<evidence type="ECO:0000256" key="6">
    <source>
        <dbReference type="ARBA" id="ARBA00023136"/>
    </source>
</evidence>
<sequence length="203" mass="22433">MILLFRTPVNMAHYSRAVSTFVLVLHFCPVIIGVSTAEEILELTGRHNGSSVYTPHGPLVHCNLLSLEFMDCDEPVDLKGNKTAKEELGFGCLKMGGQRYEDVEKTKVECFILPGIECYGDRKFLKDGFPCIKYTGHYFTTTLIYSILLGFLGIDRFCLGQTGTAVGKLLTLGGVGIWWIVDIVLLVSGGLTPEDGSNWVPYM</sequence>
<dbReference type="PANTHER" id="PTHR21016:SF4">
    <property type="entry name" value="TM2 DOMAIN-CONTAINING PROTEIN 2"/>
    <property type="match status" value="1"/>
</dbReference>